<keyword evidence="4" id="KW-0687">Ribonucleoprotein</keyword>
<evidence type="ECO:0000313" key="7">
    <source>
        <dbReference type="Proteomes" id="UP000607653"/>
    </source>
</evidence>
<dbReference type="InterPro" id="IPR036756">
    <property type="entry name" value="H/ACA_rnp_Nop10_sf"/>
</dbReference>
<dbReference type="GO" id="GO:0006364">
    <property type="term" value="P:rRNA processing"/>
    <property type="evidence" value="ECO:0007669"/>
    <property type="project" value="UniProtKB-KW"/>
</dbReference>
<evidence type="ECO:0000256" key="2">
    <source>
        <dbReference type="ARBA" id="ARBA00022517"/>
    </source>
</evidence>
<keyword evidence="7" id="KW-1185">Reference proteome</keyword>
<dbReference type="GO" id="GO:0001522">
    <property type="term" value="P:pseudouridine synthesis"/>
    <property type="evidence" value="ECO:0007669"/>
    <property type="project" value="InterPro"/>
</dbReference>
<protein>
    <recommendedName>
        <fullName evidence="5">Nucleolar protein 10</fullName>
    </recommendedName>
</protein>
<name>A0A822YWC1_NELNU</name>
<evidence type="ECO:0000256" key="1">
    <source>
        <dbReference type="ARBA" id="ARBA00009462"/>
    </source>
</evidence>
<proteinExistence type="inferred from homology"/>
<organism evidence="6 7">
    <name type="scientific">Nelumbo nucifera</name>
    <name type="common">Sacred lotus</name>
    <dbReference type="NCBI Taxonomy" id="4432"/>
    <lineage>
        <taxon>Eukaryota</taxon>
        <taxon>Viridiplantae</taxon>
        <taxon>Streptophyta</taxon>
        <taxon>Embryophyta</taxon>
        <taxon>Tracheophyta</taxon>
        <taxon>Spermatophyta</taxon>
        <taxon>Magnoliopsida</taxon>
        <taxon>Proteales</taxon>
        <taxon>Nelumbonaceae</taxon>
        <taxon>Nelumbo</taxon>
    </lineage>
</organism>
<dbReference type="EMBL" id="DUZY01000004">
    <property type="protein sequence ID" value="DAD36810.1"/>
    <property type="molecule type" value="Genomic_DNA"/>
</dbReference>
<dbReference type="InterPro" id="IPR007264">
    <property type="entry name" value="H/ACA_rnp_Nop10"/>
</dbReference>
<gene>
    <name evidence="6" type="ORF">HUJ06_007451</name>
</gene>
<dbReference type="AlphaFoldDB" id="A0A822YWC1"/>
<reference evidence="6 7" key="1">
    <citation type="journal article" date="2020" name="Mol. Biol. Evol.">
        <title>Distinct Expression and Methylation Patterns for Genes with Different Fates following a Single Whole-Genome Duplication in Flowering Plants.</title>
        <authorList>
            <person name="Shi T."/>
            <person name="Rahmani R.S."/>
            <person name="Gugger P.F."/>
            <person name="Wang M."/>
            <person name="Li H."/>
            <person name="Zhang Y."/>
            <person name="Li Z."/>
            <person name="Wang Q."/>
            <person name="Van de Peer Y."/>
            <person name="Marchal K."/>
            <person name="Chen J."/>
        </authorList>
    </citation>
    <scope>NUCLEOTIDE SEQUENCE [LARGE SCALE GENOMIC DNA]</scope>
    <source>
        <tissue evidence="6">Leaf</tissue>
    </source>
</reference>
<dbReference type="SUPFAM" id="SSF144210">
    <property type="entry name" value="Nop10-like SnoRNP"/>
    <property type="match status" value="1"/>
</dbReference>
<evidence type="ECO:0000256" key="5">
    <source>
        <dbReference type="ARBA" id="ARBA00030185"/>
    </source>
</evidence>
<accession>A0A822YWC1</accession>
<dbReference type="Pfam" id="PF04135">
    <property type="entry name" value="Nop10p"/>
    <property type="match status" value="1"/>
</dbReference>
<comment type="caution">
    <text evidence="6">The sequence shown here is derived from an EMBL/GenBank/DDBJ whole genome shotgun (WGS) entry which is preliminary data.</text>
</comment>
<dbReference type="PANTHER" id="PTHR13305:SF0">
    <property type="entry name" value="H_ACA RIBONUCLEOPROTEIN COMPLEX SUBUNIT 3"/>
    <property type="match status" value="1"/>
</dbReference>
<comment type="similarity">
    <text evidence="1">Belongs to the NOP10 family.</text>
</comment>
<dbReference type="Gene3D" id="2.20.28.40">
    <property type="entry name" value="H/ACA ribonucleoprotein complex, subunit Nop10"/>
    <property type="match status" value="1"/>
</dbReference>
<dbReference type="GO" id="GO:0030515">
    <property type="term" value="F:snoRNA binding"/>
    <property type="evidence" value="ECO:0007669"/>
    <property type="project" value="InterPro"/>
</dbReference>
<evidence type="ECO:0000256" key="3">
    <source>
        <dbReference type="ARBA" id="ARBA00022552"/>
    </source>
</evidence>
<dbReference type="Proteomes" id="UP000607653">
    <property type="component" value="Unassembled WGS sequence"/>
</dbReference>
<dbReference type="PANTHER" id="PTHR13305">
    <property type="entry name" value="RIBOSOME BIOGENESIS PROTEIN NOP10"/>
    <property type="match status" value="1"/>
</dbReference>
<evidence type="ECO:0000256" key="4">
    <source>
        <dbReference type="ARBA" id="ARBA00023274"/>
    </source>
</evidence>
<sequence>MNDQICLYSFLSIYHLLPNFLTAARFSPDDKYSRQRVLLKKRFGLLPTQKPPLKY</sequence>
<evidence type="ECO:0000313" key="6">
    <source>
        <dbReference type="EMBL" id="DAD36810.1"/>
    </source>
</evidence>
<keyword evidence="2" id="KW-0690">Ribosome biogenesis</keyword>
<dbReference type="GO" id="GO:1990904">
    <property type="term" value="C:ribonucleoprotein complex"/>
    <property type="evidence" value="ECO:0007669"/>
    <property type="project" value="UniProtKB-KW"/>
</dbReference>
<keyword evidence="3" id="KW-0698">rRNA processing</keyword>